<keyword evidence="2 4" id="KW-0863">Zinc-finger</keyword>
<evidence type="ECO:0000256" key="2">
    <source>
        <dbReference type="ARBA" id="ARBA00022771"/>
    </source>
</evidence>
<keyword evidence="7" id="KW-1185">Reference proteome</keyword>
<dbReference type="InterPro" id="IPR003656">
    <property type="entry name" value="Znf_BED"/>
</dbReference>
<protein>
    <recommendedName>
        <fullName evidence="5">BED-type domain-containing protein</fullName>
    </recommendedName>
</protein>
<name>A0A9P0CHM4_9CUCU</name>
<dbReference type="Proteomes" id="UP001153636">
    <property type="component" value="Chromosome 10"/>
</dbReference>
<evidence type="ECO:0000259" key="5">
    <source>
        <dbReference type="PROSITE" id="PS50808"/>
    </source>
</evidence>
<dbReference type="OrthoDB" id="10057079at2759"/>
<dbReference type="AlphaFoldDB" id="A0A9P0CHM4"/>
<reference evidence="6" key="1">
    <citation type="submission" date="2022-01" db="EMBL/GenBank/DDBJ databases">
        <authorList>
            <person name="King R."/>
        </authorList>
    </citation>
    <scope>NUCLEOTIDE SEQUENCE</scope>
</reference>
<keyword evidence="3" id="KW-0862">Zinc</keyword>
<dbReference type="PANTHER" id="PTHR34825">
    <property type="entry name" value="CONSERVED PROTEIN, WITH A WEAK D-GALACTARATE DEHYDRATASE/ALTRONATE HYDROLASE DOMAIN"/>
    <property type="match status" value="1"/>
</dbReference>
<dbReference type="EMBL" id="OV651822">
    <property type="protein sequence ID" value="CAH1100045.1"/>
    <property type="molecule type" value="Genomic_DNA"/>
</dbReference>
<dbReference type="GO" id="GO:0003677">
    <property type="term" value="F:DNA binding"/>
    <property type="evidence" value="ECO:0007669"/>
    <property type="project" value="InterPro"/>
</dbReference>
<organism evidence="6 7">
    <name type="scientific">Psylliodes chrysocephalus</name>
    <dbReference type="NCBI Taxonomy" id="3402493"/>
    <lineage>
        <taxon>Eukaryota</taxon>
        <taxon>Metazoa</taxon>
        <taxon>Ecdysozoa</taxon>
        <taxon>Arthropoda</taxon>
        <taxon>Hexapoda</taxon>
        <taxon>Insecta</taxon>
        <taxon>Pterygota</taxon>
        <taxon>Neoptera</taxon>
        <taxon>Endopterygota</taxon>
        <taxon>Coleoptera</taxon>
        <taxon>Polyphaga</taxon>
        <taxon>Cucujiformia</taxon>
        <taxon>Chrysomeloidea</taxon>
        <taxon>Chrysomelidae</taxon>
        <taxon>Galerucinae</taxon>
        <taxon>Alticini</taxon>
        <taxon>Psylliodes</taxon>
    </lineage>
</organism>
<evidence type="ECO:0000256" key="4">
    <source>
        <dbReference type="PROSITE-ProRule" id="PRU00027"/>
    </source>
</evidence>
<evidence type="ECO:0000256" key="1">
    <source>
        <dbReference type="ARBA" id="ARBA00022723"/>
    </source>
</evidence>
<dbReference type="InterPro" id="IPR018631">
    <property type="entry name" value="AAA-ATPase-like_dom"/>
</dbReference>
<sequence length="741" mass="86303">MPRKKVSVVWDHFIRLLEEGSVQCTICNKKMKFFGNTTNLKEHLRRTHPDQLAAHDLQNEGYILFVDGPKAKRMKQIKQDTDETAEDINIEEIEQESFMIKEHPYSEKESFTVSISRPESINSEPIFCLGSDDFSKIVETTGFIDKSLLIEELFRYNYLLITAPHAFGKSTNWNMVKRFLQIEVNEDGHAKDIRQTENYKIFRDKRLAITERAKFCKDHMGQHPVISINFKPLCFIQSYDDMLNKFKLVLRRSFIEHRYLLKNTGLLLRSSNELFHKYCDPAQNSTLTEPEIEMGFVFLSEMLFLHFRKQSIVMIDNFDSYVDSLIMKNNPDTEKIINFIQLVVKEMLKSNQFVDRAFLTGVFPVSSSGISTVTLNLKQFFFLDNHCFCKYYGVTVEELSEVLKKFISDTTEREKTERILAEYYGGYLVPSQNNNIYNLWSVLNYLENKRVPLNYWCQSEHYDLFRDIFAIKDISDEIQLLLLGMSRCTDISKALSVINFKTLGNLSSREEVIASENIFLKILYHLGYMSGNESLTLDPSEMFLKIPNSEIRLELARILKDTYVRKYAFKERYIRTLHSSANSFNIHSYDETKFEHFCKSLNDLFSTSNYYESLKESNDLQIILFTFLASKFCITQSEIYKSNLSSSVDILTVNDSGVGIFIETKILNEKRGDTKQSVATGAHRQILDKKCCEYFDRNFEATMGKICIGICVDEQRKISIAYSYNFHIGDEVDNPVFLSLE</sequence>
<accession>A0A9P0CHM4</accession>
<gene>
    <name evidence="6" type="ORF">PSYICH_LOCUS2268</name>
</gene>
<dbReference type="InterPro" id="IPR036236">
    <property type="entry name" value="Znf_C2H2_sf"/>
</dbReference>
<proteinExistence type="predicted"/>
<dbReference type="Pfam" id="PF02892">
    <property type="entry name" value="zf-BED"/>
    <property type="match status" value="1"/>
</dbReference>
<dbReference type="GO" id="GO:0008270">
    <property type="term" value="F:zinc ion binding"/>
    <property type="evidence" value="ECO:0007669"/>
    <property type="project" value="UniProtKB-KW"/>
</dbReference>
<dbReference type="Pfam" id="PF09820">
    <property type="entry name" value="AAA-ATPase_like"/>
    <property type="match status" value="1"/>
</dbReference>
<dbReference type="PANTHER" id="PTHR34825:SF1">
    <property type="entry name" value="AAA-ATPASE-LIKE DOMAIN-CONTAINING PROTEIN"/>
    <property type="match status" value="1"/>
</dbReference>
<dbReference type="SUPFAM" id="SSF57667">
    <property type="entry name" value="beta-beta-alpha zinc fingers"/>
    <property type="match status" value="1"/>
</dbReference>
<evidence type="ECO:0000313" key="6">
    <source>
        <dbReference type="EMBL" id="CAH1100045.1"/>
    </source>
</evidence>
<evidence type="ECO:0000313" key="7">
    <source>
        <dbReference type="Proteomes" id="UP001153636"/>
    </source>
</evidence>
<evidence type="ECO:0000256" key="3">
    <source>
        <dbReference type="ARBA" id="ARBA00022833"/>
    </source>
</evidence>
<feature type="domain" description="BED-type" evidence="5">
    <location>
        <begin position="4"/>
        <end position="55"/>
    </location>
</feature>
<keyword evidence="1" id="KW-0479">Metal-binding</keyword>
<dbReference type="SMART" id="SM00614">
    <property type="entry name" value="ZnF_BED"/>
    <property type="match status" value="1"/>
</dbReference>
<dbReference type="PROSITE" id="PS50808">
    <property type="entry name" value="ZF_BED"/>
    <property type="match status" value="1"/>
</dbReference>